<evidence type="ECO:0000313" key="10">
    <source>
        <dbReference type="EMBL" id="KAG7529521.1"/>
    </source>
</evidence>
<feature type="region of interest" description="Disordered" evidence="9">
    <location>
        <begin position="358"/>
        <end position="377"/>
    </location>
</feature>
<feature type="region of interest" description="Disordered" evidence="9">
    <location>
        <begin position="467"/>
        <end position="506"/>
    </location>
</feature>
<dbReference type="EMBL" id="JABELV010000146">
    <property type="protein sequence ID" value="KAG7529521.1"/>
    <property type="molecule type" value="Genomic_DNA"/>
</dbReference>
<evidence type="ECO:0000256" key="3">
    <source>
        <dbReference type="ARBA" id="ARBA00019610"/>
    </source>
</evidence>
<dbReference type="PANTHER" id="PTHR13114">
    <property type="entry name" value="MEDIATOR OF RNA POLYMERASE II TRANSCRIPTION SUBUNIT 17"/>
    <property type="match status" value="1"/>
</dbReference>
<sequence>MTQDVVSISLEPASSQGLLRPVSRYEEDIGRPIYKEKPPATAKFDRAVTELLLLKPGRFSEIKADNVHLIKSDGEKEAEEVEENSKEDDKVDEDVANDQKRRKELSAEEMGMMKYEVAGRLHAAWQQMMKTSEIIRSLTPLQPHPYTEPHLVGNATIPADSLMTTSSLSDKPPSKDIFAALDVKKMILARNRKGLSDAKEALVVRAGEMRRQMAGEPQYWTDLKSLAGFPIPADDTPTGMQMNAIAGPSDPRTDISNGNKVWSIRPRWKPGRDLDARVQMASDVMIPYAPDEAGLPFRMAAIATLDPPASPVGDQKEEVQGSSTGSRTTIRIPARRRRRLRLCIRTADQRDDRVSFSTLDDSALEEDNGEGADSNRSLERAAEELFEEEIYNEIRTEAKASPTLNARISVDSVTISAVPEQELVFELVNLDELEDGEDVPKRSSAKADLILSIVKMSMLKIYRERSAPKAVEPEPATEEISGPSRPKAGTRSKPGQPPSAAVKPVQPPSAKATVFGTLVPYLHYQAFLGRLLQVLGEFRKTIGSFGLDFGIRRKDSGVVGGLDWASLVGGTDGYKDGSIDVTLEGRQIVSLTISSSATFTLVFPNVYLPSSDMTQLPSYVSRELRQCLVDVIEEHVRSKTEPSGFAKVAKDHLAGTVSTAKTRIVVDIGATLPVSSIKAYILRRKGDRDTHGQETTIQHIEEVVFDGTKSDEGELLRWVNRMIVQ</sequence>
<keyword evidence="8" id="KW-0010">Activator</keyword>
<dbReference type="PANTHER" id="PTHR13114:SF7">
    <property type="entry name" value="MEDIATOR OF RNA POLYMERASE II TRANSCRIPTION SUBUNIT 17"/>
    <property type="match status" value="1"/>
</dbReference>
<comment type="caution">
    <text evidence="10">The sequence shown here is derived from an EMBL/GenBank/DDBJ whole genome shotgun (WGS) entry which is preliminary data.</text>
</comment>
<proteinExistence type="inferred from homology"/>
<evidence type="ECO:0000256" key="6">
    <source>
        <dbReference type="ARBA" id="ARBA00023242"/>
    </source>
</evidence>
<feature type="region of interest" description="Disordered" evidence="9">
    <location>
        <begin position="308"/>
        <end position="328"/>
    </location>
</feature>
<keyword evidence="11" id="KW-1185">Reference proteome</keyword>
<keyword evidence="4 8" id="KW-0805">Transcription regulation</keyword>
<evidence type="ECO:0000256" key="4">
    <source>
        <dbReference type="ARBA" id="ARBA00023015"/>
    </source>
</evidence>
<evidence type="ECO:0000313" key="11">
    <source>
        <dbReference type="Proteomes" id="UP000812966"/>
    </source>
</evidence>
<comment type="function">
    <text evidence="8">Component of the Mediator complex, a coactivator involved in the regulated transcription of nearly all RNA polymerase II-dependent genes. Mediator functions as a bridge to convey information from gene-specific regulatory proteins to the basal RNA polymerase II transcription machinery. Mediator is recruited to promoters by direct interactions with regulatory proteins and serves as a scaffold for the assembly of a functional preinitiation complex with RNA polymerase II and the general transcription factors.</text>
</comment>
<keyword evidence="5 8" id="KW-0804">Transcription</keyword>
<evidence type="ECO:0000256" key="1">
    <source>
        <dbReference type="ARBA" id="ARBA00004123"/>
    </source>
</evidence>
<dbReference type="Pfam" id="PF10156">
    <property type="entry name" value="Med17"/>
    <property type="match status" value="2"/>
</dbReference>
<protein>
    <recommendedName>
        <fullName evidence="3 8">Mediator of RNA polymerase II transcription subunit 17</fullName>
    </recommendedName>
    <alternativeName>
        <fullName evidence="7 8">Mediator complex subunit 17</fullName>
    </alternativeName>
</protein>
<gene>
    <name evidence="8" type="primary">MED17</name>
    <name evidence="10" type="ORF">FFLO_05589</name>
</gene>
<comment type="subcellular location">
    <subcellularLocation>
        <location evidence="1 8">Nucleus</location>
    </subcellularLocation>
</comment>
<evidence type="ECO:0000256" key="9">
    <source>
        <dbReference type="SAM" id="MobiDB-lite"/>
    </source>
</evidence>
<reference evidence="10" key="1">
    <citation type="submission" date="2020-04" db="EMBL/GenBank/DDBJ databases">
        <title>Analysis of mating type loci in Filobasidium floriforme.</title>
        <authorList>
            <person name="Nowrousian M."/>
        </authorList>
    </citation>
    <scope>NUCLEOTIDE SEQUENCE</scope>
    <source>
        <strain evidence="10">CBS 6242</strain>
    </source>
</reference>
<dbReference type="GO" id="GO:0003712">
    <property type="term" value="F:transcription coregulator activity"/>
    <property type="evidence" value="ECO:0007669"/>
    <property type="project" value="InterPro"/>
</dbReference>
<feature type="region of interest" description="Disordered" evidence="9">
    <location>
        <begin position="74"/>
        <end position="105"/>
    </location>
</feature>
<comment type="similarity">
    <text evidence="2 8">Belongs to the Mediator complex subunit 17 family.</text>
</comment>
<dbReference type="InterPro" id="IPR019313">
    <property type="entry name" value="Mediator_Med17"/>
</dbReference>
<comment type="subunit">
    <text evidence="8">Component of the Mediator complex.</text>
</comment>
<keyword evidence="6 8" id="KW-0539">Nucleus</keyword>
<name>A0A8K0JH17_9TREE</name>
<dbReference type="Proteomes" id="UP000812966">
    <property type="component" value="Unassembled WGS sequence"/>
</dbReference>
<dbReference type="GO" id="GO:0070847">
    <property type="term" value="C:core mediator complex"/>
    <property type="evidence" value="ECO:0007669"/>
    <property type="project" value="TreeGrafter"/>
</dbReference>
<accession>A0A8K0JH17</accession>
<evidence type="ECO:0000256" key="8">
    <source>
        <dbReference type="RuleBase" id="RU364140"/>
    </source>
</evidence>
<dbReference type="GO" id="GO:0016592">
    <property type="term" value="C:mediator complex"/>
    <property type="evidence" value="ECO:0007669"/>
    <property type="project" value="InterPro"/>
</dbReference>
<evidence type="ECO:0000256" key="2">
    <source>
        <dbReference type="ARBA" id="ARBA00005635"/>
    </source>
</evidence>
<dbReference type="GO" id="GO:0006357">
    <property type="term" value="P:regulation of transcription by RNA polymerase II"/>
    <property type="evidence" value="ECO:0007669"/>
    <property type="project" value="InterPro"/>
</dbReference>
<dbReference type="AlphaFoldDB" id="A0A8K0JH17"/>
<organism evidence="10 11">
    <name type="scientific">Filobasidium floriforme</name>
    <dbReference type="NCBI Taxonomy" id="5210"/>
    <lineage>
        <taxon>Eukaryota</taxon>
        <taxon>Fungi</taxon>
        <taxon>Dikarya</taxon>
        <taxon>Basidiomycota</taxon>
        <taxon>Agaricomycotina</taxon>
        <taxon>Tremellomycetes</taxon>
        <taxon>Filobasidiales</taxon>
        <taxon>Filobasidiaceae</taxon>
        <taxon>Filobasidium</taxon>
    </lineage>
</organism>
<evidence type="ECO:0000256" key="5">
    <source>
        <dbReference type="ARBA" id="ARBA00023163"/>
    </source>
</evidence>
<evidence type="ECO:0000256" key="7">
    <source>
        <dbReference type="ARBA" id="ARBA00032014"/>
    </source>
</evidence>